<comment type="subcellular location">
    <subcellularLocation>
        <location evidence="3">Vacuole membrane</location>
        <topology evidence="3">Multi-pass membrane protein</topology>
    </subcellularLocation>
</comment>
<dbReference type="InterPro" id="IPR007484">
    <property type="entry name" value="Peptidase_M28"/>
</dbReference>
<dbReference type="PANTHER" id="PTHR12147">
    <property type="entry name" value="METALLOPEPTIDASE M28 FAMILY MEMBER"/>
    <property type="match status" value="1"/>
</dbReference>
<dbReference type="Pfam" id="PF22251">
    <property type="entry name" value="PFF1_TM"/>
    <property type="match status" value="1"/>
</dbReference>
<feature type="transmembrane region" description="Helical" evidence="17">
    <location>
        <begin position="388"/>
        <end position="412"/>
    </location>
</feature>
<dbReference type="Pfam" id="PF04389">
    <property type="entry name" value="Peptidase_M28"/>
    <property type="match status" value="1"/>
</dbReference>
<keyword evidence="10 15" id="KW-0862">Zinc</keyword>
<evidence type="ECO:0000259" key="18">
    <source>
        <dbReference type="Pfam" id="PF04389"/>
    </source>
</evidence>
<evidence type="ECO:0000313" key="21">
    <source>
        <dbReference type="EMBL" id="QLQ80452.1"/>
    </source>
</evidence>
<dbReference type="OrthoDB" id="76293at2759"/>
<evidence type="ECO:0000256" key="17">
    <source>
        <dbReference type="SAM" id="Phobius"/>
    </source>
</evidence>
<comment type="similarity">
    <text evidence="4 15">Belongs to the peptidase M28 family.</text>
</comment>
<evidence type="ECO:0000256" key="14">
    <source>
        <dbReference type="ARBA" id="ARBA00023180"/>
    </source>
</evidence>
<evidence type="ECO:0000256" key="10">
    <source>
        <dbReference type="ARBA" id="ARBA00022833"/>
    </source>
</evidence>
<dbReference type="GO" id="GO:0006508">
    <property type="term" value="P:proteolysis"/>
    <property type="evidence" value="ECO:0007669"/>
    <property type="project" value="UniProtKB-KW"/>
</dbReference>
<feature type="domain" description="Vacuolar membrane protease transmembrane" evidence="20">
    <location>
        <begin position="392"/>
        <end position="664"/>
    </location>
</feature>
<dbReference type="GO" id="GO:0008235">
    <property type="term" value="F:metalloexopeptidase activity"/>
    <property type="evidence" value="ECO:0007669"/>
    <property type="project" value="InterPro"/>
</dbReference>
<evidence type="ECO:0000256" key="2">
    <source>
        <dbReference type="ARBA" id="ARBA00003273"/>
    </source>
</evidence>
<protein>
    <recommendedName>
        <fullName evidence="15">Peptide hydrolase</fullName>
        <ecNumber evidence="15">3.4.-.-</ecNumber>
    </recommendedName>
</protein>
<evidence type="ECO:0000256" key="5">
    <source>
        <dbReference type="ARBA" id="ARBA00022554"/>
    </source>
</evidence>
<feature type="transmembrane region" description="Helical" evidence="17">
    <location>
        <begin position="662"/>
        <end position="682"/>
    </location>
</feature>
<dbReference type="Gene3D" id="3.40.630.10">
    <property type="entry name" value="Zn peptidases"/>
    <property type="match status" value="1"/>
</dbReference>
<evidence type="ECO:0000256" key="16">
    <source>
        <dbReference type="SAM" id="MobiDB-lite"/>
    </source>
</evidence>
<dbReference type="EMBL" id="CP059270">
    <property type="protein sequence ID" value="QLQ80452.1"/>
    <property type="molecule type" value="Genomic_DNA"/>
</dbReference>
<feature type="transmembrane region" description="Helical" evidence="17">
    <location>
        <begin position="595"/>
        <end position="615"/>
    </location>
</feature>
<evidence type="ECO:0000256" key="9">
    <source>
        <dbReference type="ARBA" id="ARBA00022801"/>
    </source>
</evidence>
<dbReference type="EC" id="3.4.-.-" evidence="15"/>
<dbReference type="Proteomes" id="UP000510647">
    <property type="component" value="Chromosome 4"/>
</dbReference>
<organism evidence="21 22">
    <name type="scientific">Torulaspora globosa</name>
    <dbReference type="NCBI Taxonomy" id="48254"/>
    <lineage>
        <taxon>Eukaryota</taxon>
        <taxon>Fungi</taxon>
        <taxon>Dikarya</taxon>
        <taxon>Ascomycota</taxon>
        <taxon>Saccharomycotina</taxon>
        <taxon>Saccharomycetes</taxon>
        <taxon>Saccharomycetales</taxon>
        <taxon>Saccharomycetaceae</taxon>
        <taxon>Torulaspora</taxon>
    </lineage>
</organism>
<dbReference type="InterPro" id="IPR048024">
    <property type="entry name" value="Fxna-like_M28_dom"/>
</dbReference>
<proteinExistence type="inferred from homology"/>
<feature type="transmembrane region" description="Helical" evidence="17">
    <location>
        <begin position="635"/>
        <end position="655"/>
    </location>
</feature>
<keyword evidence="11 17" id="KW-1133">Transmembrane helix</keyword>
<evidence type="ECO:0000256" key="4">
    <source>
        <dbReference type="ARBA" id="ARBA00010918"/>
    </source>
</evidence>
<comment type="cofactor">
    <cofactor evidence="1">
        <name>Zn(2+)</name>
        <dbReference type="ChEBI" id="CHEBI:29105"/>
    </cofactor>
</comment>
<dbReference type="Pfam" id="PF22250">
    <property type="entry name" value="PFF1_C"/>
    <property type="match status" value="1"/>
</dbReference>
<evidence type="ECO:0000256" key="13">
    <source>
        <dbReference type="ARBA" id="ARBA00023136"/>
    </source>
</evidence>
<keyword evidence="5" id="KW-0926">Vacuole</keyword>
<feature type="domain" description="Vacuolar membrane protease C-terminal" evidence="19">
    <location>
        <begin position="692"/>
        <end position="937"/>
    </location>
</feature>
<dbReference type="SUPFAM" id="SSF53187">
    <property type="entry name" value="Zn-dependent exopeptidases"/>
    <property type="match status" value="1"/>
</dbReference>
<keyword evidence="12" id="KW-0482">Metalloprotease</keyword>
<keyword evidence="13 17" id="KW-0472">Membrane</keyword>
<evidence type="ECO:0000256" key="15">
    <source>
        <dbReference type="RuleBase" id="RU361240"/>
    </source>
</evidence>
<evidence type="ECO:0000256" key="8">
    <source>
        <dbReference type="ARBA" id="ARBA00022723"/>
    </source>
</evidence>
<accession>A0A7H9HVP4</accession>
<comment type="function">
    <text evidence="2">May be involved in vacuolar sorting and osmoregulation.</text>
</comment>
<dbReference type="InterPro" id="IPR045175">
    <property type="entry name" value="M28_fam"/>
</dbReference>
<dbReference type="AlphaFoldDB" id="A0A7H9HVP4"/>
<dbReference type="GO" id="GO:0005774">
    <property type="term" value="C:vacuolar membrane"/>
    <property type="evidence" value="ECO:0007669"/>
    <property type="project" value="UniProtKB-SubCell"/>
</dbReference>
<keyword evidence="7 17" id="KW-0812">Transmembrane</keyword>
<feature type="domain" description="Peptidase M28" evidence="18">
    <location>
        <begin position="131"/>
        <end position="319"/>
    </location>
</feature>
<dbReference type="InterPro" id="IPR053976">
    <property type="entry name" value="PFF1_TM"/>
</dbReference>
<sequence length="944" mass="107176">MLSEFLSSIFRFRKTNVSLICVLTYSLILILYVFDHVHYKHTLASSDDFSRAPELLENAWLDLQNITETFHPFTSRANVMVHDYLLERVVKMTHGVGYATVSDDIENDRIHLGKGVRFDEIGYVTYFESANILVKIEGKQSKLPALVLSAHYDSVPTAHGATDDGKGVVSLLGILDYYCREQPQRTLIFNLNDNEEFGLLGAEAFFSHPWSKRAQYVINLEGTGTGGKSVLFRTSDVSMAKIYQKAVTKAPFGTSIYQQGFNDGMVRSETDFVVYSRNNLRGFDIAFYKPRDLYHTMKDSVQYTSREALWHMFHTAWQLTNYMAENADIDDMDHTAAVYFDILGTYFAVMSAKTLFWWGCALLITLPIVTILLDIVGKRKHRGIRKSWNVWLRFPISLAFSMAIVTAVRYLLELNNPLVLSRDYLSLLFTLASCFVLVNYLILASWEHLSPTQDLKTSIFRQLAIISWVILLLQTIKLYRSDYKETGAYPFIVLYISLSLGCIIGYLCRTLRRVDTHEEPSKLTRYGSGMQDEEISTHNNPSDANERLSDRIDVDVIRSETGETAPEDERAPLLHESTSTNGKKRISTNAVTKTLNYDWFLQFLVSVPVLTYFLFNSVDLILSALNQTIQESEKATVTLWNIVLLGGILIVVPLLPFVYKLNYLIALSFGVTFIISLGLATLRTPFTEQYPLKVRFAQSLNLDNNTDAVVSVFGREGFIPQILQDLPSVKNENKHISCKYKGDGNEECRYVGYSPNLVDSNTQIEPYDIFSLDILKDNRNSSDRSSYAPIYAELKIKALESRACNLKFDSFSTVRSPVRQITVFRDQGIKANTSSTLSLSSGINEVMLHKSSFDDAYFRVGIQWLPKIITSGGENEITHQDQDVDALGVSVTCFWGEYDSETRIGNSLHRKVPAFDELLEYSPLYVTYANWEKGLVKFSESIEV</sequence>
<feature type="transmembrane region" description="Helical" evidence="17">
    <location>
        <begin position="458"/>
        <end position="476"/>
    </location>
</feature>
<feature type="transmembrane region" description="Helical" evidence="17">
    <location>
        <begin position="16"/>
        <end position="34"/>
    </location>
</feature>
<evidence type="ECO:0000313" key="22">
    <source>
        <dbReference type="Proteomes" id="UP000510647"/>
    </source>
</evidence>
<evidence type="ECO:0000256" key="12">
    <source>
        <dbReference type="ARBA" id="ARBA00023049"/>
    </source>
</evidence>
<evidence type="ECO:0000256" key="1">
    <source>
        <dbReference type="ARBA" id="ARBA00001947"/>
    </source>
</evidence>
<reference evidence="21 22" key="1">
    <citation type="submission" date="2020-06" db="EMBL/GenBank/DDBJ databases">
        <title>The yeast mating-type switching endonuclease HO is a domesticated member of an unorthodox homing genetic element family.</title>
        <authorList>
            <person name="Coughlan A.Y."/>
            <person name="Lombardi L."/>
            <person name="Braun-Galleani S."/>
            <person name="Martos A.R."/>
            <person name="Galeote V."/>
            <person name="Bigey F."/>
            <person name="Dequin S."/>
            <person name="Byrne K.P."/>
            <person name="Wolfe K.H."/>
        </authorList>
    </citation>
    <scope>NUCLEOTIDE SEQUENCE [LARGE SCALE GENOMIC DNA]</scope>
    <source>
        <strain evidence="21 22">CBS2947</strain>
    </source>
</reference>
<evidence type="ECO:0000256" key="7">
    <source>
        <dbReference type="ARBA" id="ARBA00022692"/>
    </source>
</evidence>
<evidence type="ECO:0000259" key="19">
    <source>
        <dbReference type="Pfam" id="PF22250"/>
    </source>
</evidence>
<evidence type="ECO:0000256" key="6">
    <source>
        <dbReference type="ARBA" id="ARBA00022670"/>
    </source>
</evidence>
<keyword evidence="22" id="KW-1185">Reference proteome</keyword>
<evidence type="ECO:0000259" key="20">
    <source>
        <dbReference type="Pfam" id="PF22251"/>
    </source>
</evidence>
<evidence type="ECO:0000256" key="3">
    <source>
        <dbReference type="ARBA" id="ARBA00004128"/>
    </source>
</evidence>
<gene>
    <name evidence="21" type="ORF">HG537_0D04520</name>
</gene>
<feature type="transmembrane region" description="Helical" evidence="17">
    <location>
        <begin position="488"/>
        <end position="508"/>
    </location>
</feature>
<name>A0A7H9HVP4_9SACH</name>
<keyword evidence="8 15" id="KW-0479">Metal-binding</keyword>
<feature type="region of interest" description="Disordered" evidence="16">
    <location>
        <begin position="522"/>
        <end position="546"/>
    </location>
</feature>
<feature type="transmembrane region" description="Helical" evidence="17">
    <location>
        <begin position="424"/>
        <end position="446"/>
    </location>
</feature>
<keyword evidence="14" id="KW-0325">Glycoprotein</keyword>
<keyword evidence="9 15" id="KW-0378">Hydrolase</keyword>
<feature type="transmembrane region" description="Helical" evidence="17">
    <location>
        <begin position="355"/>
        <end position="376"/>
    </location>
</feature>
<dbReference type="CDD" id="cd03875">
    <property type="entry name" value="M28_Fxna_like"/>
    <property type="match status" value="1"/>
</dbReference>
<dbReference type="InterPro" id="IPR053975">
    <property type="entry name" value="PFF1_C"/>
</dbReference>
<keyword evidence="6 15" id="KW-0645">Protease</keyword>
<evidence type="ECO:0000256" key="11">
    <source>
        <dbReference type="ARBA" id="ARBA00022989"/>
    </source>
</evidence>
<dbReference type="GO" id="GO:0046872">
    <property type="term" value="F:metal ion binding"/>
    <property type="evidence" value="ECO:0007669"/>
    <property type="project" value="UniProtKB-KW"/>
</dbReference>
<dbReference type="PANTHER" id="PTHR12147:SF58">
    <property type="entry name" value="VACUOLAR MEMBRANE PROTEASE"/>
    <property type="match status" value="1"/>
</dbReference>